<accession>A0A4Y2QI38</accession>
<evidence type="ECO:0000313" key="1">
    <source>
        <dbReference type="EMBL" id="GBN62982.1"/>
    </source>
</evidence>
<dbReference type="Proteomes" id="UP000499080">
    <property type="component" value="Unassembled WGS sequence"/>
</dbReference>
<reference evidence="1 2" key="1">
    <citation type="journal article" date="2019" name="Sci. Rep.">
        <title>Orb-weaving spider Araneus ventricosus genome elucidates the spidroin gene catalogue.</title>
        <authorList>
            <person name="Kono N."/>
            <person name="Nakamura H."/>
            <person name="Ohtoshi R."/>
            <person name="Moran D.A.P."/>
            <person name="Shinohara A."/>
            <person name="Yoshida Y."/>
            <person name="Fujiwara M."/>
            <person name="Mori M."/>
            <person name="Tomita M."/>
            <person name="Arakawa K."/>
        </authorList>
    </citation>
    <scope>NUCLEOTIDE SEQUENCE [LARGE SCALE GENOMIC DNA]</scope>
</reference>
<keyword evidence="2" id="KW-1185">Reference proteome</keyword>
<comment type="caution">
    <text evidence="1">The sequence shown here is derived from an EMBL/GenBank/DDBJ whole genome shotgun (WGS) entry which is preliminary data.</text>
</comment>
<gene>
    <name evidence="1" type="ORF">AVEN_264444_1</name>
</gene>
<organism evidence="1 2">
    <name type="scientific">Araneus ventricosus</name>
    <name type="common">Orbweaver spider</name>
    <name type="synonym">Epeira ventricosa</name>
    <dbReference type="NCBI Taxonomy" id="182803"/>
    <lineage>
        <taxon>Eukaryota</taxon>
        <taxon>Metazoa</taxon>
        <taxon>Ecdysozoa</taxon>
        <taxon>Arthropoda</taxon>
        <taxon>Chelicerata</taxon>
        <taxon>Arachnida</taxon>
        <taxon>Araneae</taxon>
        <taxon>Araneomorphae</taxon>
        <taxon>Entelegynae</taxon>
        <taxon>Araneoidea</taxon>
        <taxon>Araneidae</taxon>
        <taxon>Araneus</taxon>
    </lineage>
</organism>
<evidence type="ECO:0000313" key="2">
    <source>
        <dbReference type="Proteomes" id="UP000499080"/>
    </source>
</evidence>
<protein>
    <submittedName>
        <fullName evidence="1">Uncharacterized protein</fullName>
    </submittedName>
</protein>
<name>A0A4Y2QI38_ARAVE</name>
<proteinExistence type="predicted"/>
<dbReference type="AlphaFoldDB" id="A0A4Y2QI38"/>
<sequence length="162" mass="18322">MDGPAVNLKFYEILHLDLKKEYDIECVNIGTYRLHTLNNALRKGESCTEGELSSVLSTLYYAFKNSPARRRDLLEASKLKKLPLKFCNRRWLENVPVSQRAFEIWPDVTTCAKLVESGKPPKVTCKSFLTLAKACHSYLLAATSINCQSMPVATRGEDAPYF</sequence>
<dbReference type="OrthoDB" id="6747606at2759"/>
<dbReference type="EMBL" id="BGPR01013950">
    <property type="protein sequence ID" value="GBN62982.1"/>
    <property type="molecule type" value="Genomic_DNA"/>
</dbReference>